<dbReference type="SUPFAM" id="SSF57196">
    <property type="entry name" value="EGF/Laminin"/>
    <property type="match status" value="1"/>
</dbReference>
<keyword evidence="4 6" id="KW-1015">Disulfide bond</keyword>
<reference evidence="10" key="1">
    <citation type="journal article" date="2010" name="Science">
        <title>Plasticity of animal genome architecture unmasked by rapid evolution of a pelagic tunicate.</title>
        <authorList>
            <person name="Denoeud F."/>
            <person name="Henriet S."/>
            <person name="Mungpakdee S."/>
            <person name="Aury J.M."/>
            <person name="Da Silva C."/>
            <person name="Brinkmann H."/>
            <person name="Mikhaleva J."/>
            <person name="Olsen L.C."/>
            <person name="Jubin C."/>
            <person name="Canestro C."/>
            <person name="Bouquet J.M."/>
            <person name="Danks G."/>
            <person name="Poulain J."/>
            <person name="Campsteijn C."/>
            <person name="Adamski M."/>
            <person name="Cross I."/>
            <person name="Yadetie F."/>
            <person name="Muffato M."/>
            <person name="Louis A."/>
            <person name="Butcher S."/>
            <person name="Tsagkogeorga G."/>
            <person name="Konrad A."/>
            <person name="Singh S."/>
            <person name="Jensen M.F."/>
            <person name="Cong E.H."/>
            <person name="Eikeseth-Otteraa H."/>
            <person name="Noel B."/>
            <person name="Anthouard V."/>
            <person name="Porcel B.M."/>
            <person name="Kachouri-Lafond R."/>
            <person name="Nishino A."/>
            <person name="Ugolini M."/>
            <person name="Chourrout P."/>
            <person name="Nishida H."/>
            <person name="Aasland R."/>
            <person name="Huzurbazar S."/>
            <person name="Westhof E."/>
            <person name="Delsuc F."/>
            <person name="Lehrach H."/>
            <person name="Reinhardt R."/>
            <person name="Weissenbach J."/>
            <person name="Roy S.W."/>
            <person name="Artiguenave F."/>
            <person name="Postlethwait J.H."/>
            <person name="Manak J.R."/>
            <person name="Thompson E.M."/>
            <person name="Jaillon O."/>
            <person name="Du Pasquier L."/>
            <person name="Boudinot P."/>
            <person name="Liberles D.A."/>
            <person name="Volff J.N."/>
            <person name="Philippe H."/>
            <person name="Lenhard B."/>
            <person name="Roest Crollius H."/>
            <person name="Wincker P."/>
            <person name="Chourrout D."/>
        </authorList>
    </citation>
    <scope>NUCLEOTIDE SEQUENCE [LARGE SCALE GENOMIC DNA]</scope>
</reference>
<dbReference type="PANTHER" id="PTHR14002">
    <property type="entry name" value="ENDOGLIN/TGF-BETA RECEPTOR TYPE III"/>
    <property type="match status" value="1"/>
</dbReference>
<dbReference type="InterPro" id="IPR000294">
    <property type="entry name" value="GLA_domain"/>
</dbReference>
<proteinExistence type="predicted"/>
<keyword evidence="6" id="KW-0245">EGF-like domain</keyword>
<protein>
    <recommendedName>
        <fullName evidence="11">ZP domain-containing protein</fullName>
    </recommendedName>
</protein>
<keyword evidence="3" id="KW-0106">Calcium</keyword>
<dbReference type="SMART" id="SM00241">
    <property type="entry name" value="ZP"/>
    <property type="match status" value="1"/>
</dbReference>
<dbReference type="PRINTS" id="PR00001">
    <property type="entry name" value="GLABLOOD"/>
</dbReference>
<dbReference type="Gene3D" id="2.60.40.4100">
    <property type="entry name" value="Zona pellucida, ZP-C domain"/>
    <property type="match status" value="1"/>
</dbReference>
<feature type="domain" description="ZP" evidence="9">
    <location>
        <begin position="210"/>
        <end position="477"/>
    </location>
</feature>
<dbReference type="PROSITE" id="PS50998">
    <property type="entry name" value="GLA_2"/>
    <property type="match status" value="1"/>
</dbReference>
<dbReference type="Gene3D" id="2.60.40.3210">
    <property type="entry name" value="Zona pellucida, ZP-N domain"/>
    <property type="match status" value="1"/>
</dbReference>
<evidence type="ECO:0000259" key="9">
    <source>
        <dbReference type="PROSITE" id="PS51034"/>
    </source>
</evidence>
<keyword evidence="1" id="KW-0301">Gamma-carboxyglutamic acid</keyword>
<dbReference type="GO" id="GO:0005576">
    <property type="term" value="C:extracellular region"/>
    <property type="evidence" value="ECO:0007669"/>
    <property type="project" value="InterPro"/>
</dbReference>
<dbReference type="PANTHER" id="PTHR14002:SF43">
    <property type="entry name" value="DELTA-LIKE PROTEIN"/>
    <property type="match status" value="1"/>
</dbReference>
<evidence type="ECO:0000256" key="6">
    <source>
        <dbReference type="PROSITE-ProRule" id="PRU00076"/>
    </source>
</evidence>
<gene>
    <name evidence="10" type="ORF">GSOID_T00027498001</name>
</gene>
<dbReference type="PROSITE" id="PS01186">
    <property type="entry name" value="EGF_2"/>
    <property type="match status" value="1"/>
</dbReference>
<dbReference type="InterPro" id="IPR042235">
    <property type="entry name" value="ZP-C_dom"/>
</dbReference>
<dbReference type="InterPro" id="IPR000742">
    <property type="entry name" value="EGF"/>
</dbReference>
<evidence type="ECO:0000313" key="10">
    <source>
        <dbReference type="EMBL" id="CBY35669.1"/>
    </source>
</evidence>
<dbReference type="PROSITE" id="PS00010">
    <property type="entry name" value="ASX_HYDROXYL"/>
    <property type="match status" value="1"/>
</dbReference>
<dbReference type="FunFam" id="4.10.740.10:FF:000001">
    <property type="entry name" value="vitamin K-dependent protein S"/>
    <property type="match status" value="1"/>
</dbReference>
<comment type="caution">
    <text evidence="6">Lacks conserved residue(s) required for the propagation of feature annotation.</text>
</comment>
<dbReference type="Pfam" id="PF00100">
    <property type="entry name" value="Zona_pellucida"/>
    <property type="match status" value="1"/>
</dbReference>
<evidence type="ECO:0000256" key="3">
    <source>
        <dbReference type="ARBA" id="ARBA00022837"/>
    </source>
</evidence>
<dbReference type="EMBL" id="FN654661">
    <property type="protein sequence ID" value="CBY35669.1"/>
    <property type="molecule type" value="Genomic_DNA"/>
</dbReference>
<evidence type="ECO:0000256" key="4">
    <source>
        <dbReference type="ARBA" id="ARBA00023157"/>
    </source>
</evidence>
<feature type="domain" description="EGF-like" evidence="7">
    <location>
        <begin position="93"/>
        <end position="132"/>
    </location>
</feature>
<sequence>MKLPTFLAIYASGSEAAGRWTGERPELSKEDADSFLKRYTRMNSVPGAADDSLLEEMRTGNLERECNEETCDWAEAYEIFGDKTQTDDFMYNRLHQCETKNPCFNLGTASCQNKWDSYWCQCLSGWYGKDCDFMDTKGRYSLLYINLIKNSDGYMCQRATGCSSPLIAAPQIVAKDDPPPTTSTTTSSTTTTTLRSQKAIALPAYEPSVECDTINDKFTVRMPLSYDGDFLLGWDMMTANCGFTSEDPQGVVYSYKFTECGTQMKLDENDANKFIYENNLSRKPVLANGVYRDYGAIFNFRCIIDRLGHVDNDFVNATTGEILGDIMPVYVVSDNMISAMGQYENNDDFIFRLNVYSDATFSSRFKMQEFPLLKSLKERIFLGTEVITKMQHEYIFTKRCWATPSVDTESNIAYSPIIDNGCPSDAFTSLQARSNHEDRFSTETLRFPESNYVYIQCDVIVCDLRKPNDKSRKTVHC</sequence>
<dbReference type="SMART" id="SM00069">
    <property type="entry name" value="GLA"/>
    <property type="match status" value="1"/>
</dbReference>
<dbReference type="Gene3D" id="4.10.740.10">
    <property type="entry name" value="Coagulation Factor IX"/>
    <property type="match status" value="1"/>
</dbReference>
<dbReference type="InterPro" id="IPR055355">
    <property type="entry name" value="ZP-C"/>
</dbReference>
<dbReference type="Pfam" id="PF00594">
    <property type="entry name" value="Gla"/>
    <property type="match status" value="1"/>
</dbReference>
<dbReference type="Pfam" id="PF00008">
    <property type="entry name" value="EGF"/>
    <property type="match status" value="1"/>
</dbReference>
<dbReference type="InterPro" id="IPR035972">
    <property type="entry name" value="GLA-like_dom_SF"/>
</dbReference>
<evidence type="ECO:0000259" key="7">
    <source>
        <dbReference type="PROSITE" id="PS50026"/>
    </source>
</evidence>
<dbReference type="GO" id="GO:0005509">
    <property type="term" value="F:calcium ion binding"/>
    <property type="evidence" value="ECO:0007669"/>
    <property type="project" value="InterPro"/>
</dbReference>
<keyword evidence="5" id="KW-0325">Glycoprotein</keyword>
<dbReference type="InterPro" id="IPR017857">
    <property type="entry name" value="Coagulation_fac-like_Gla_dom"/>
</dbReference>
<evidence type="ECO:0000256" key="2">
    <source>
        <dbReference type="ARBA" id="ARBA00022729"/>
    </source>
</evidence>
<dbReference type="PROSITE" id="PS00022">
    <property type="entry name" value="EGF_1"/>
    <property type="match status" value="1"/>
</dbReference>
<dbReference type="PROSITE" id="PS51034">
    <property type="entry name" value="ZP_2"/>
    <property type="match status" value="1"/>
</dbReference>
<evidence type="ECO:0000256" key="1">
    <source>
        <dbReference type="ARBA" id="ARBA00022479"/>
    </source>
</evidence>
<evidence type="ECO:0000259" key="8">
    <source>
        <dbReference type="PROSITE" id="PS50998"/>
    </source>
</evidence>
<dbReference type="Proteomes" id="UP000011014">
    <property type="component" value="Unassembled WGS sequence"/>
</dbReference>
<name>E4YJK8_OIKDI</name>
<dbReference type="SMART" id="SM00181">
    <property type="entry name" value="EGF"/>
    <property type="match status" value="1"/>
</dbReference>
<keyword evidence="2" id="KW-0732">Signal</keyword>
<dbReference type="InterPro" id="IPR000152">
    <property type="entry name" value="EGF-type_Asp/Asn_hydroxyl_site"/>
</dbReference>
<feature type="disulfide bond" evidence="6">
    <location>
        <begin position="122"/>
        <end position="131"/>
    </location>
</feature>
<dbReference type="AlphaFoldDB" id="E4YJK8"/>
<dbReference type="Gene3D" id="2.10.25.10">
    <property type="entry name" value="Laminin"/>
    <property type="match status" value="1"/>
</dbReference>
<evidence type="ECO:0008006" key="11">
    <source>
        <dbReference type="Google" id="ProtNLM"/>
    </source>
</evidence>
<organism evidence="10">
    <name type="scientific">Oikopleura dioica</name>
    <name type="common">Tunicate</name>
    <dbReference type="NCBI Taxonomy" id="34765"/>
    <lineage>
        <taxon>Eukaryota</taxon>
        <taxon>Metazoa</taxon>
        <taxon>Chordata</taxon>
        <taxon>Tunicata</taxon>
        <taxon>Appendicularia</taxon>
        <taxon>Copelata</taxon>
        <taxon>Oikopleuridae</taxon>
        <taxon>Oikopleura</taxon>
    </lineage>
</organism>
<feature type="domain" description="Gla" evidence="8">
    <location>
        <begin position="49"/>
        <end position="96"/>
    </location>
</feature>
<accession>E4YJK8</accession>
<dbReference type="PROSITE" id="PS50026">
    <property type="entry name" value="EGF_3"/>
    <property type="match status" value="1"/>
</dbReference>
<dbReference type="InterPro" id="IPR001507">
    <property type="entry name" value="ZP_dom"/>
</dbReference>
<dbReference type="CDD" id="cd00054">
    <property type="entry name" value="EGF_CA"/>
    <property type="match status" value="1"/>
</dbReference>
<evidence type="ECO:0000256" key="5">
    <source>
        <dbReference type="ARBA" id="ARBA00023180"/>
    </source>
</evidence>
<feature type="disulfide bond" evidence="6">
    <location>
        <begin position="103"/>
        <end position="120"/>
    </location>
</feature>
<dbReference type="SUPFAM" id="SSF57630">
    <property type="entry name" value="GLA-domain"/>
    <property type="match status" value="1"/>
</dbReference>